<dbReference type="GO" id="GO:0000156">
    <property type="term" value="F:phosphorelay response regulator activity"/>
    <property type="evidence" value="ECO:0007669"/>
    <property type="project" value="InterPro"/>
</dbReference>
<dbReference type="PANTHER" id="PTHR42872">
    <property type="entry name" value="PROTEIN-GLUTAMATE METHYLESTERASE/PROTEIN-GLUTAMINE GLUTAMINASE"/>
    <property type="match status" value="1"/>
</dbReference>
<dbReference type="GO" id="GO:0005737">
    <property type="term" value="C:cytoplasm"/>
    <property type="evidence" value="ECO:0007669"/>
    <property type="project" value="InterPro"/>
</dbReference>
<dbReference type="Pfam" id="PF00072">
    <property type="entry name" value="Response_reg"/>
    <property type="match status" value="1"/>
</dbReference>
<evidence type="ECO:0000256" key="1">
    <source>
        <dbReference type="ARBA" id="ARBA00022801"/>
    </source>
</evidence>
<dbReference type="Pfam" id="PF01339">
    <property type="entry name" value="CheB_methylest"/>
    <property type="match status" value="1"/>
</dbReference>
<dbReference type="SUPFAM" id="SSF52738">
    <property type="entry name" value="Methylesterase CheB, C-terminal domain"/>
    <property type="match status" value="1"/>
</dbReference>
<dbReference type="Gene3D" id="3.40.50.2300">
    <property type="match status" value="1"/>
</dbReference>
<dbReference type="SMART" id="SM00448">
    <property type="entry name" value="REC"/>
    <property type="match status" value="1"/>
</dbReference>
<evidence type="ECO:0000256" key="3">
    <source>
        <dbReference type="ARBA" id="ARBA00048267"/>
    </source>
</evidence>
<dbReference type="GO" id="GO:0008984">
    <property type="term" value="F:protein-glutamate methylesterase activity"/>
    <property type="evidence" value="ECO:0007669"/>
    <property type="project" value="UniProtKB-EC"/>
</dbReference>
<protein>
    <recommendedName>
        <fullName evidence="2">protein-glutamate methylesterase</fullName>
        <ecNumber evidence="2">3.1.1.61</ecNumber>
    </recommendedName>
</protein>
<feature type="non-terminal residue" evidence="6">
    <location>
        <position position="247"/>
    </location>
</feature>
<proteinExistence type="predicted"/>
<keyword evidence="4" id="KW-0597">Phosphoprotein</keyword>
<evidence type="ECO:0000313" key="6">
    <source>
        <dbReference type="EMBL" id="MBD3323715.1"/>
    </source>
</evidence>
<gene>
    <name evidence="6" type="ORF">GF339_03965</name>
</gene>
<evidence type="ECO:0000259" key="5">
    <source>
        <dbReference type="PROSITE" id="PS50110"/>
    </source>
</evidence>
<accession>A0A9D5Q4M5</accession>
<comment type="caution">
    <text evidence="6">The sequence shown here is derived from an EMBL/GenBank/DDBJ whole genome shotgun (WGS) entry which is preliminary data.</text>
</comment>
<evidence type="ECO:0000256" key="2">
    <source>
        <dbReference type="ARBA" id="ARBA00039140"/>
    </source>
</evidence>
<dbReference type="CDD" id="cd17541">
    <property type="entry name" value="REC_CheB-like"/>
    <property type="match status" value="1"/>
</dbReference>
<dbReference type="PROSITE" id="PS50110">
    <property type="entry name" value="RESPONSE_REGULATORY"/>
    <property type="match status" value="1"/>
</dbReference>
<organism evidence="6 7">
    <name type="scientific">candidate division KSB3 bacterium</name>
    <dbReference type="NCBI Taxonomy" id="2044937"/>
    <lineage>
        <taxon>Bacteria</taxon>
        <taxon>candidate division KSB3</taxon>
    </lineage>
</organism>
<dbReference type="InterPro" id="IPR000673">
    <property type="entry name" value="Sig_transdc_resp-reg_Me-estase"/>
</dbReference>
<name>A0A9D5Q4M5_9BACT</name>
<sequence length="247" mass="27299">MGGNVWNQQVSRFIHHPFIMKERIKVLVVDDAVVVRILVGNTISQEPDLEFVGKAENGKVALEKITELRPDVVLLDIEMPEMDGLTTLKTLQEQGMPTKVIMFSTYTTAGAQHTFEALELGAVDFVPKPSSSGFSKGFEKVRDELLAKIRFVGSRDVSTPVTHTPAQTPPSPRLATPTDYELIVFEGGMATPKTFMKLIPQLPHDIRQGILIFQSMFSAFADQFTKRLAQNAQIAIKAAQDGDMVQA</sequence>
<dbReference type="AlphaFoldDB" id="A0A9D5Q4M5"/>
<dbReference type="Proteomes" id="UP000649604">
    <property type="component" value="Unassembled WGS sequence"/>
</dbReference>
<dbReference type="InterPro" id="IPR011006">
    <property type="entry name" value="CheY-like_superfamily"/>
</dbReference>
<reference evidence="6" key="1">
    <citation type="submission" date="2019-11" db="EMBL/GenBank/DDBJ databases">
        <title>Microbial mats filling the niche in hypersaline microbial mats.</title>
        <authorList>
            <person name="Wong H.L."/>
            <person name="Macleod F.I."/>
            <person name="White R.A. III"/>
            <person name="Burns B.P."/>
        </authorList>
    </citation>
    <scope>NUCLEOTIDE SEQUENCE</scope>
    <source>
        <strain evidence="6">Rbin_158</strain>
    </source>
</reference>
<comment type="catalytic activity">
    <reaction evidence="3">
        <text>[protein]-L-glutamate 5-O-methyl ester + H2O = L-glutamyl-[protein] + methanol + H(+)</text>
        <dbReference type="Rhea" id="RHEA:23236"/>
        <dbReference type="Rhea" id="RHEA-COMP:10208"/>
        <dbReference type="Rhea" id="RHEA-COMP:10311"/>
        <dbReference type="ChEBI" id="CHEBI:15377"/>
        <dbReference type="ChEBI" id="CHEBI:15378"/>
        <dbReference type="ChEBI" id="CHEBI:17790"/>
        <dbReference type="ChEBI" id="CHEBI:29973"/>
        <dbReference type="ChEBI" id="CHEBI:82795"/>
        <dbReference type="EC" id="3.1.1.61"/>
    </reaction>
</comment>
<evidence type="ECO:0000256" key="4">
    <source>
        <dbReference type="PROSITE-ProRule" id="PRU00169"/>
    </source>
</evidence>
<feature type="modified residue" description="4-aspartylphosphate" evidence="4">
    <location>
        <position position="76"/>
    </location>
</feature>
<feature type="domain" description="Response regulatory" evidence="5">
    <location>
        <begin position="25"/>
        <end position="143"/>
    </location>
</feature>
<evidence type="ECO:0000313" key="7">
    <source>
        <dbReference type="Proteomes" id="UP000649604"/>
    </source>
</evidence>
<dbReference type="Gene3D" id="3.40.50.180">
    <property type="entry name" value="Methylesterase CheB, C-terminal domain"/>
    <property type="match status" value="1"/>
</dbReference>
<dbReference type="InterPro" id="IPR035909">
    <property type="entry name" value="CheB_C"/>
</dbReference>
<dbReference type="InterPro" id="IPR001789">
    <property type="entry name" value="Sig_transdc_resp-reg_receiver"/>
</dbReference>
<dbReference type="GO" id="GO:0006935">
    <property type="term" value="P:chemotaxis"/>
    <property type="evidence" value="ECO:0007669"/>
    <property type="project" value="InterPro"/>
</dbReference>
<keyword evidence="1" id="KW-0378">Hydrolase</keyword>
<dbReference type="SUPFAM" id="SSF52172">
    <property type="entry name" value="CheY-like"/>
    <property type="match status" value="1"/>
</dbReference>
<dbReference type="PANTHER" id="PTHR42872:SF3">
    <property type="entry name" value="PROTEIN-GLUTAMATE METHYLESTERASE_PROTEIN-GLUTAMINE GLUTAMINASE 1"/>
    <property type="match status" value="1"/>
</dbReference>
<dbReference type="EMBL" id="WJJP01000121">
    <property type="protein sequence ID" value="MBD3323715.1"/>
    <property type="molecule type" value="Genomic_DNA"/>
</dbReference>
<dbReference type="EC" id="3.1.1.61" evidence="2"/>